<dbReference type="Pfam" id="PF14588">
    <property type="entry name" value="YjgF_endoribonc"/>
    <property type="match status" value="1"/>
</dbReference>
<dbReference type="Proteomes" id="UP000054683">
    <property type="component" value="Unassembled WGS sequence"/>
</dbReference>
<name>A0A158GCJ3_9BURK</name>
<feature type="domain" description="Endoribonuclease L-PSP/chorismate mutase-like" evidence="1">
    <location>
        <begin position="16"/>
        <end position="149"/>
    </location>
</feature>
<protein>
    <submittedName>
        <fullName evidence="2">Endoribonuclease L-PSP</fullName>
    </submittedName>
</protein>
<dbReference type="SUPFAM" id="SSF55298">
    <property type="entry name" value="YjgF-like"/>
    <property type="match status" value="1"/>
</dbReference>
<dbReference type="PANTHER" id="PTHR43760">
    <property type="entry name" value="ENDORIBONUCLEASE-RELATED"/>
    <property type="match status" value="1"/>
</dbReference>
<proteinExistence type="predicted"/>
<sequence>MTSTPVPANPDSAAMRLEALGLVLPKVPAPRGAFKPFSRTGSLIFLAGQICEWEGEVRYAGPVGTEQDLEAGQRAAQICGLNLLAALHLALDGDLDRVVSCHRMGGFVYCTPGYPDVPKVINGASDLMFAVFGERGRHARTAVGVATLPAGASVEVDAIFEVR</sequence>
<dbReference type="InterPro" id="IPR035959">
    <property type="entry name" value="RutC-like_sf"/>
</dbReference>
<dbReference type="EMBL" id="FCOK02000012">
    <property type="protein sequence ID" value="SAL29627.1"/>
    <property type="molecule type" value="Genomic_DNA"/>
</dbReference>
<dbReference type="AlphaFoldDB" id="A0A158GCJ3"/>
<accession>A0A158GCJ3</accession>
<evidence type="ECO:0000313" key="2">
    <source>
        <dbReference type="EMBL" id="SAL29627.1"/>
    </source>
</evidence>
<evidence type="ECO:0000259" key="1">
    <source>
        <dbReference type="Pfam" id="PF14588"/>
    </source>
</evidence>
<reference evidence="2 3" key="1">
    <citation type="submission" date="2016-01" db="EMBL/GenBank/DDBJ databases">
        <authorList>
            <person name="Oliw E.H."/>
        </authorList>
    </citation>
    <scope>NUCLEOTIDE SEQUENCE [LARGE SCALE GENOMIC DNA]</scope>
    <source>
        <strain evidence="2">LMG 27134</strain>
    </source>
</reference>
<evidence type="ECO:0000313" key="3">
    <source>
        <dbReference type="Proteomes" id="UP000054683"/>
    </source>
</evidence>
<dbReference type="Gene3D" id="3.30.1330.40">
    <property type="entry name" value="RutC-like"/>
    <property type="match status" value="1"/>
</dbReference>
<organism evidence="2 3">
    <name type="scientific">Caballeronia udeis</name>
    <dbReference type="NCBI Taxonomy" id="1232866"/>
    <lineage>
        <taxon>Bacteria</taxon>
        <taxon>Pseudomonadati</taxon>
        <taxon>Pseudomonadota</taxon>
        <taxon>Betaproteobacteria</taxon>
        <taxon>Burkholderiales</taxon>
        <taxon>Burkholderiaceae</taxon>
        <taxon>Caballeronia</taxon>
    </lineage>
</organism>
<dbReference type="RefSeq" id="WP_062085031.1">
    <property type="nucleotide sequence ID" value="NZ_FCOK02000012.1"/>
</dbReference>
<gene>
    <name evidence="2" type="ORF">AWB69_02367</name>
</gene>
<dbReference type="OrthoDB" id="9806350at2"/>
<dbReference type="CDD" id="cd02199">
    <property type="entry name" value="YjgF_YER057c_UK114_like_1"/>
    <property type="match status" value="1"/>
</dbReference>
<dbReference type="PANTHER" id="PTHR43760:SF1">
    <property type="entry name" value="ENDORIBONUCLEASE L-PSP_CHORISMATE MUTASE-LIKE DOMAIN-CONTAINING PROTEIN"/>
    <property type="match status" value="1"/>
</dbReference>
<dbReference type="InterPro" id="IPR013813">
    <property type="entry name" value="Endoribo_LPSP/chorism_mut-like"/>
</dbReference>